<evidence type="ECO:0000256" key="3">
    <source>
        <dbReference type="RuleBase" id="RU000363"/>
    </source>
</evidence>
<evidence type="ECO:0000256" key="1">
    <source>
        <dbReference type="ARBA" id="ARBA00006484"/>
    </source>
</evidence>
<dbReference type="GO" id="GO:0016491">
    <property type="term" value="F:oxidoreductase activity"/>
    <property type="evidence" value="ECO:0007669"/>
    <property type="project" value="UniProtKB-KW"/>
</dbReference>
<evidence type="ECO:0000259" key="4">
    <source>
        <dbReference type="SMART" id="SM00822"/>
    </source>
</evidence>
<comment type="caution">
    <text evidence="5">The sequence shown here is derived from an EMBL/GenBank/DDBJ whole genome shotgun (WGS) entry which is preliminary data.</text>
</comment>
<dbReference type="InterPro" id="IPR057326">
    <property type="entry name" value="KR_dom"/>
</dbReference>
<keyword evidence="6" id="KW-1185">Reference proteome</keyword>
<comment type="similarity">
    <text evidence="1 3">Belongs to the short-chain dehydrogenases/reductases (SDR) family.</text>
</comment>
<dbReference type="PANTHER" id="PTHR44196:SF1">
    <property type="entry name" value="DEHYDROGENASE_REDUCTASE SDR FAMILY MEMBER 7B"/>
    <property type="match status" value="1"/>
</dbReference>
<dbReference type="InterPro" id="IPR002347">
    <property type="entry name" value="SDR_fam"/>
</dbReference>
<dbReference type="Pfam" id="PF00106">
    <property type="entry name" value="adh_short"/>
    <property type="match status" value="1"/>
</dbReference>
<accession>A0A427SY20</accession>
<feature type="domain" description="Ketoreductase" evidence="4">
    <location>
        <begin position="16"/>
        <end position="191"/>
    </location>
</feature>
<reference evidence="5 6" key="1">
    <citation type="submission" date="2018-12" db="EMBL/GenBank/DDBJ databases">
        <title>Amycolatopsis eburnea sp. nov. actinomycete associate with arbuscular mycorrhiza fungal spore.</title>
        <authorList>
            <person name="Lumyong S."/>
            <person name="Chaiya L."/>
        </authorList>
    </citation>
    <scope>NUCLEOTIDE SEQUENCE [LARGE SCALE GENOMIC DNA]</scope>
    <source>
        <strain evidence="5 6">GLM-1</strain>
    </source>
</reference>
<dbReference type="Proteomes" id="UP000267081">
    <property type="component" value="Unassembled WGS sequence"/>
</dbReference>
<evidence type="ECO:0000256" key="2">
    <source>
        <dbReference type="ARBA" id="ARBA00023002"/>
    </source>
</evidence>
<dbReference type="AlphaFoldDB" id="A0A427SY20"/>
<dbReference type="InterPro" id="IPR020904">
    <property type="entry name" value="Sc_DH/Rdtase_CS"/>
</dbReference>
<organism evidence="5 6">
    <name type="scientific">Amycolatopsis eburnea</name>
    <dbReference type="NCBI Taxonomy" id="2267691"/>
    <lineage>
        <taxon>Bacteria</taxon>
        <taxon>Bacillati</taxon>
        <taxon>Actinomycetota</taxon>
        <taxon>Actinomycetes</taxon>
        <taxon>Pseudonocardiales</taxon>
        <taxon>Pseudonocardiaceae</taxon>
        <taxon>Amycolatopsis</taxon>
    </lineage>
</organism>
<dbReference type="RefSeq" id="WP_125315521.1">
    <property type="nucleotide sequence ID" value="NZ_RSEC01000061.1"/>
</dbReference>
<dbReference type="SUPFAM" id="SSF51735">
    <property type="entry name" value="NAD(P)-binding Rossmann-fold domains"/>
    <property type="match status" value="1"/>
</dbReference>
<dbReference type="InterPro" id="IPR036291">
    <property type="entry name" value="NAD(P)-bd_dom_sf"/>
</dbReference>
<keyword evidence="2" id="KW-0560">Oxidoreductase</keyword>
<gene>
    <name evidence="5" type="ORF">EIY87_41965</name>
</gene>
<proteinExistence type="inferred from homology"/>
<protein>
    <submittedName>
        <fullName evidence="5">SDR family NAD(P)-dependent oxidoreductase</fullName>
    </submittedName>
</protein>
<sequence length="287" mass="30676">MAAAGSARKRHSITGRPVVITGAASGIGRALATRLSRLGSPVALADVDEDGLKATAAALHGRVLTRVLDVRDAEDQLRFAAEVKDWTPAPLAAVFNNAGVAVTSTVLDAVIEDDDWLHDINFHGVVHGTRAFLPILVEQGEGAIVNTSSVFGLLGMPHQSAYCAAKFAVRGFTESLRQELHGSAVRAITVHPGGITTNIARNARVRRDPTGLGRSREEMAAQFEAMTMTSPDKAAAIIHAGVDRGKARILVGPDAYLFDALARITPTHYNAVLSRVMRRPRRTEARR</sequence>
<dbReference type="PRINTS" id="PR00081">
    <property type="entry name" value="GDHRDH"/>
</dbReference>
<dbReference type="PROSITE" id="PS00061">
    <property type="entry name" value="ADH_SHORT"/>
    <property type="match status" value="1"/>
</dbReference>
<evidence type="ECO:0000313" key="5">
    <source>
        <dbReference type="EMBL" id="RSD09586.1"/>
    </source>
</evidence>
<dbReference type="SMART" id="SM00822">
    <property type="entry name" value="PKS_KR"/>
    <property type="match status" value="1"/>
</dbReference>
<name>A0A427SY20_9PSEU</name>
<dbReference type="Gene3D" id="3.40.50.720">
    <property type="entry name" value="NAD(P)-binding Rossmann-like Domain"/>
    <property type="match status" value="1"/>
</dbReference>
<dbReference type="PANTHER" id="PTHR44196">
    <property type="entry name" value="DEHYDROGENASE/REDUCTASE SDR FAMILY MEMBER 7B"/>
    <property type="match status" value="1"/>
</dbReference>
<dbReference type="GO" id="GO:0016020">
    <property type="term" value="C:membrane"/>
    <property type="evidence" value="ECO:0007669"/>
    <property type="project" value="TreeGrafter"/>
</dbReference>
<evidence type="ECO:0000313" key="6">
    <source>
        <dbReference type="Proteomes" id="UP000267081"/>
    </source>
</evidence>
<dbReference type="PRINTS" id="PR00080">
    <property type="entry name" value="SDRFAMILY"/>
</dbReference>
<dbReference type="OrthoDB" id="4690547at2"/>
<dbReference type="EMBL" id="RSEC01000061">
    <property type="protein sequence ID" value="RSD09586.1"/>
    <property type="molecule type" value="Genomic_DNA"/>
</dbReference>